<reference evidence="6" key="2">
    <citation type="submission" date="2021-09" db="EMBL/GenBank/DDBJ databases">
        <authorList>
            <person name="Gilroy R."/>
        </authorList>
    </citation>
    <scope>NUCLEOTIDE SEQUENCE</scope>
    <source>
        <strain evidence="6">ChiGjej2B2-19336</strain>
    </source>
</reference>
<proteinExistence type="predicted"/>
<dbReference type="RefSeq" id="WP_304121755.1">
    <property type="nucleotide sequence ID" value="NZ_DYZA01000096.1"/>
</dbReference>
<organism evidence="6 7">
    <name type="scientific">Mailhella massiliensis</name>
    <dbReference type="NCBI Taxonomy" id="1903261"/>
    <lineage>
        <taxon>Bacteria</taxon>
        <taxon>Pseudomonadati</taxon>
        <taxon>Thermodesulfobacteriota</taxon>
        <taxon>Desulfovibrionia</taxon>
        <taxon>Desulfovibrionales</taxon>
        <taxon>Desulfovibrionaceae</taxon>
        <taxon>Mailhella</taxon>
    </lineage>
</organism>
<feature type="transmembrane region" description="Helical" evidence="4">
    <location>
        <begin position="241"/>
        <end position="262"/>
    </location>
</feature>
<keyword evidence="3 4" id="KW-0472">Membrane</keyword>
<comment type="caution">
    <text evidence="6">The sequence shown here is derived from an EMBL/GenBank/DDBJ whole genome shotgun (WGS) entry which is preliminary data.</text>
</comment>
<feature type="transmembrane region" description="Helical" evidence="4">
    <location>
        <begin position="274"/>
        <end position="292"/>
    </location>
</feature>
<feature type="transmembrane region" description="Helical" evidence="4">
    <location>
        <begin position="331"/>
        <end position="354"/>
    </location>
</feature>
<sequence>MNYRKIFLLSLGHLSCDLNSHALPPLLPFLAAAHNFDYQTCGFLAFAYSVVASLVQPGLGLLADKMSRGWFIPLGILLAGTGIGALGFLSSEYSMFAFLVLGGIGAAMFHPEAARYANIVSGEHKGVGLSIFSVGGNGGMLIGPVIVILTVGGLPNMPGFGLHGTAAFLILAAVMAALLFWRIQSWDMSPRTTTVNDRNSAVNDWRAFGILSGCLLTRTGLTVAFTTYLPLYWQGVFHQSAFIGSLMLILFSLFGVISNLSGGAAADRWGFRRVIRWTSILTLPLLAAFPFIENPWIAGALLAPLAVGLFAPFSSLVVLGQRYLARNMGFASGITLGVAISVGGMFAPVLGWAADAWGGLAPAMHLLSPLAVVGAVCSCFLKRPTNASEKS</sequence>
<feature type="transmembrane region" description="Helical" evidence="4">
    <location>
        <begin position="95"/>
        <end position="114"/>
    </location>
</feature>
<feature type="transmembrane region" description="Helical" evidence="4">
    <location>
        <begin position="298"/>
        <end position="319"/>
    </location>
</feature>
<dbReference type="InterPro" id="IPR036259">
    <property type="entry name" value="MFS_trans_sf"/>
</dbReference>
<dbReference type="AlphaFoldDB" id="A0A921DRG7"/>
<dbReference type="GO" id="GO:0022857">
    <property type="term" value="F:transmembrane transporter activity"/>
    <property type="evidence" value="ECO:0007669"/>
    <property type="project" value="InterPro"/>
</dbReference>
<reference evidence="6" key="1">
    <citation type="journal article" date="2021" name="PeerJ">
        <title>Extensive microbial diversity within the chicken gut microbiome revealed by metagenomics and culture.</title>
        <authorList>
            <person name="Gilroy R."/>
            <person name="Ravi A."/>
            <person name="Getino M."/>
            <person name="Pursley I."/>
            <person name="Horton D.L."/>
            <person name="Alikhan N.F."/>
            <person name="Baker D."/>
            <person name="Gharbi K."/>
            <person name="Hall N."/>
            <person name="Watson M."/>
            <person name="Adriaenssens E.M."/>
            <person name="Foster-Nyarko E."/>
            <person name="Jarju S."/>
            <person name="Secka A."/>
            <person name="Antonio M."/>
            <person name="Oren A."/>
            <person name="Chaudhuri R.R."/>
            <person name="La Ragione R."/>
            <person name="Hildebrand F."/>
            <person name="Pallen M.J."/>
        </authorList>
    </citation>
    <scope>NUCLEOTIDE SEQUENCE</scope>
    <source>
        <strain evidence="6">ChiGjej2B2-19336</strain>
    </source>
</reference>
<gene>
    <name evidence="6" type="ORF">K8W16_05135</name>
</gene>
<keyword evidence="1 4" id="KW-0812">Transmembrane</keyword>
<dbReference type="Proteomes" id="UP000698963">
    <property type="component" value="Unassembled WGS sequence"/>
</dbReference>
<evidence type="ECO:0000313" key="7">
    <source>
        <dbReference type="Proteomes" id="UP000698963"/>
    </source>
</evidence>
<evidence type="ECO:0000256" key="2">
    <source>
        <dbReference type="ARBA" id="ARBA00022989"/>
    </source>
</evidence>
<evidence type="ECO:0000256" key="3">
    <source>
        <dbReference type="ARBA" id="ARBA00023136"/>
    </source>
</evidence>
<dbReference type="PANTHER" id="PTHR43129:SF1">
    <property type="entry name" value="FOSMIDOMYCIN RESISTANCE PROTEIN"/>
    <property type="match status" value="1"/>
</dbReference>
<dbReference type="Gene3D" id="1.20.1250.20">
    <property type="entry name" value="MFS general substrate transporter like domains"/>
    <property type="match status" value="2"/>
</dbReference>
<name>A0A921DRG7_9BACT</name>
<keyword evidence="2 4" id="KW-1133">Transmembrane helix</keyword>
<feature type="transmembrane region" description="Helical" evidence="4">
    <location>
        <begin position="160"/>
        <end position="181"/>
    </location>
</feature>
<feature type="transmembrane region" description="Helical" evidence="4">
    <location>
        <begin position="126"/>
        <end position="154"/>
    </location>
</feature>
<evidence type="ECO:0000313" key="6">
    <source>
        <dbReference type="EMBL" id="HJD97011.1"/>
    </source>
</evidence>
<dbReference type="PANTHER" id="PTHR43129">
    <property type="entry name" value="FOSMIDOMYCIN RESISTANCE PROTEIN"/>
    <property type="match status" value="1"/>
</dbReference>
<feature type="transmembrane region" description="Helical" evidence="4">
    <location>
        <begin position="360"/>
        <end position="381"/>
    </location>
</feature>
<evidence type="ECO:0000256" key="4">
    <source>
        <dbReference type="SAM" id="Phobius"/>
    </source>
</evidence>
<dbReference type="SUPFAM" id="SSF103473">
    <property type="entry name" value="MFS general substrate transporter"/>
    <property type="match status" value="1"/>
</dbReference>
<evidence type="ECO:0000259" key="5">
    <source>
        <dbReference type="PROSITE" id="PS50850"/>
    </source>
</evidence>
<dbReference type="PROSITE" id="PS50850">
    <property type="entry name" value="MFS"/>
    <property type="match status" value="1"/>
</dbReference>
<dbReference type="InterPro" id="IPR011701">
    <property type="entry name" value="MFS"/>
</dbReference>
<feature type="transmembrane region" description="Helical" evidence="4">
    <location>
        <begin position="43"/>
        <end position="63"/>
    </location>
</feature>
<feature type="transmembrane region" description="Helical" evidence="4">
    <location>
        <begin position="70"/>
        <end position="89"/>
    </location>
</feature>
<dbReference type="InterPro" id="IPR020846">
    <property type="entry name" value="MFS_dom"/>
</dbReference>
<dbReference type="EMBL" id="DYZA01000096">
    <property type="protein sequence ID" value="HJD97011.1"/>
    <property type="molecule type" value="Genomic_DNA"/>
</dbReference>
<feature type="transmembrane region" description="Helical" evidence="4">
    <location>
        <begin position="208"/>
        <end position="229"/>
    </location>
</feature>
<protein>
    <submittedName>
        <fullName evidence="6">MFS transporter</fullName>
    </submittedName>
</protein>
<dbReference type="CDD" id="cd17478">
    <property type="entry name" value="MFS_FsR"/>
    <property type="match status" value="1"/>
</dbReference>
<feature type="domain" description="Major facilitator superfamily (MFS) profile" evidence="5">
    <location>
        <begin position="5"/>
        <end position="386"/>
    </location>
</feature>
<dbReference type="GO" id="GO:0005886">
    <property type="term" value="C:plasma membrane"/>
    <property type="evidence" value="ECO:0007669"/>
    <property type="project" value="TreeGrafter"/>
</dbReference>
<accession>A0A921DRG7</accession>
<evidence type="ECO:0000256" key="1">
    <source>
        <dbReference type="ARBA" id="ARBA00022692"/>
    </source>
</evidence>
<dbReference type="Pfam" id="PF07690">
    <property type="entry name" value="MFS_1"/>
    <property type="match status" value="1"/>
</dbReference>